<sequence length="340" mass="38229">MQRLFVSVFFAVFLFSCDHGSENTVPFGFQQPEHFPEATYTFENNPVTKEGFELGKFIFNDPLLSRDSTISCASCHDQRVAFADPQHRLSIGIDGRLGERNAPPIFNLAFVNEFFWDGGVVHVDFISLNPIANPLEMDHDVALVIEDMKSDPEYQQKFAAAFGEGKEINSARMLHALSQFMVMMVSANSRYDQYLLEGEALSEAELRGLALFENNCASCHEGILFTDRGFHNNGLDSEFTDVGRYLITERDEDLGKFKTPSLRNIALTAPFMHDGRFKSLEEVLHQYAEAVKDAQTLDASLKADGRLGISLTDQEQFDIIAFLETLTDESFVSNPLFFAP</sequence>
<evidence type="ECO:0000256" key="3">
    <source>
        <dbReference type="ARBA" id="ARBA00022723"/>
    </source>
</evidence>
<evidence type="ECO:0000256" key="1">
    <source>
        <dbReference type="ARBA" id="ARBA00004418"/>
    </source>
</evidence>
<evidence type="ECO:0000259" key="9">
    <source>
        <dbReference type="PROSITE" id="PS51007"/>
    </source>
</evidence>
<dbReference type="Proteomes" id="UP001300692">
    <property type="component" value="Unassembled WGS sequence"/>
</dbReference>
<evidence type="ECO:0000256" key="8">
    <source>
        <dbReference type="PROSITE-ProRule" id="PRU00433"/>
    </source>
</evidence>
<proteinExistence type="predicted"/>
<evidence type="ECO:0000256" key="2">
    <source>
        <dbReference type="ARBA" id="ARBA00022617"/>
    </source>
</evidence>
<dbReference type="SUPFAM" id="SSF46626">
    <property type="entry name" value="Cytochrome c"/>
    <property type="match status" value="2"/>
</dbReference>
<dbReference type="RefSeq" id="WP_264136564.1">
    <property type="nucleotide sequence ID" value="NZ_JAOYOD010000001.1"/>
</dbReference>
<gene>
    <name evidence="10" type="ORF">N7U62_03860</name>
</gene>
<dbReference type="InterPro" id="IPR026259">
    <property type="entry name" value="MauG/Cytc_peroxidase"/>
</dbReference>
<evidence type="ECO:0000256" key="5">
    <source>
        <dbReference type="ARBA" id="ARBA00022764"/>
    </source>
</evidence>
<keyword evidence="5" id="KW-0574">Periplasm</keyword>
<dbReference type="InterPro" id="IPR009056">
    <property type="entry name" value="Cyt_c-like_dom"/>
</dbReference>
<dbReference type="PANTHER" id="PTHR30600">
    <property type="entry name" value="CYTOCHROME C PEROXIDASE-RELATED"/>
    <property type="match status" value="1"/>
</dbReference>
<keyword evidence="4" id="KW-0732">Signal</keyword>
<reference evidence="10 11" key="1">
    <citation type="submission" date="2022-10" db="EMBL/GenBank/DDBJ databases">
        <title>Comparative genomics and taxonomic characterization of three novel marine species of genus Reichenbachiella exhibiting antioxidant and polysaccharide degradation activities.</title>
        <authorList>
            <person name="Muhammad N."/>
            <person name="Lee Y.-J."/>
            <person name="Ko J."/>
            <person name="Kim S.-G."/>
        </authorList>
    </citation>
    <scope>NUCLEOTIDE SEQUENCE [LARGE SCALE GENOMIC DNA]</scope>
    <source>
        <strain evidence="10 11">ABR2-5</strain>
    </source>
</reference>
<protein>
    <submittedName>
        <fullName evidence="10">C-type cytochrome</fullName>
    </submittedName>
</protein>
<keyword evidence="6" id="KW-0560">Oxidoreductase</keyword>
<dbReference type="PROSITE" id="PS51007">
    <property type="entry name" value="CYTC"/>
    <property type="match status" value="2"/>
</dbReference>
<evidence type="ECO:0000256" key="4">
    <source>
        <dbReference type="ARBA" id="ARBA00022729"/>
    </source>
</evidence>
<comment type="subcellular location">
    <subcellularLocation>
        <location evidence="1">Periplasm</location>
    </subcellularLocation>
</comment>
<dbReference type="Pfam" id="PF03150">
    <property type="entry name" value="CCP_MauG"/>
    <property type="match status" value="1"/>
</dbReference>
<feature type="domain" description="Cytochrome c" evidence="9">
    <location>
        <begin position="50"/>
        <end position="152"/>
    </location>
</feature>
<keyword evidence="7 8" id="KW-0408">Iron</keyword>
<dbReference type="EMBL" id="JAOYOD010000001">
    <property type="protein sequence ID" value="MCV9385781.1"/>
    <property type="molecule type" value="Genomic_DNA"/>
</dbReference>
<dbReference type="Pfam" id="PF00034">
    <property type="entry name" value="Cytochrom_C"/>
    <property type="match status" value="1"/>
</dbReference>
<dbReference type="Gene3D" id="1.10.760.10">
    <property type="entry name" value="Cytochrome c-like domain"/>
    <property type="match status" value="2"/>
</dbReference>
<dbReference type="InterPro" id="IPR051395">
    <property type="entry name" value="Cytochrome_c_Peroxidase/MauG"/>
</dbReference>
<comment type="caution">
    <text evidence="10">The sequence shown here is derived from an EMBL/GenBank/DDBJ whole genome shotgun (WGS) entry which is preliminary data.</text>
</comment>
<evidence type="ECO:0000313" key="10">
    <source>
        <dbReference type="EMBL" id="MCV9385781.1"/>
    </source>
</evidence>
<dbReference type="PIRSF" id="PIRSF000294">
    <property type="entry name" value="Cytochrome-c_peroxidase"/>
    <property type="match status" value="1"/>
</dbReference>
<organism evidence="10 11">
    <name type="scientific">Reichenbachiella ulvae</name>
    <dbReference type="NCBI Taxonomy" id="2980104"/>
    <lineage>
        <taxon>Bacteria</taxon>
        <taxon>Pseudomonadati</taxon>
        <taxon>Bacteroidota</taxon>
        <taxon>Cytophagia</taxon>
        <taxon>Cytophagales</taxon>
        <taxon>Reichenbachiellaceae</taxon>
        <taxon>Reichenbachiella</taxon>
    </lineage>
</organism>
<feature type="domain" description="Cytochrome c" evidence="9">
    <location>
        <begin position="203"/>
        <end position="327"/>
    </location>
</feature>
<dbReference type="InterPro" id="IPR004852">
    <property type="entry name" value="Di-haem_cyt_c_peroxidsae"/>
</dbReference>
<name>A0ABT3CPX0_9BACT</name>
<accession>A0ABT3CPX0</accession>
<evidence type="ECO:0000256" key="7">
    <source>
        <dbReference type="ARBA" id="ARBA00023004"/>
    </source>
</evidence>
<dbReference type="PROSITE" id="PS51257">
    <property type="entry name" value="PROKAR_LIPOPROTEIN"/>
    <property type="match status" value="1"/>
</dbReference>
<evidence type="ECO:0000313" key="11">
    <source>
        <dbReference type="Proteomes" id="UP001300692"/>
    </source>
</evidence>
<keyword evidence="3 8" id="KW-0479">Metal-binding</keyword>
<keyword evidence="2 8" id="KW-0349">Heme</keyword>
<evidence type="ECO:0000256" key="6">
    <source>
        <dbReference type="ARBA" id="ARBA00023002"/>
    </source>
</evidence>
<keyword evidence="11" id="KW-1185">Reference proteome</keyword>
<dbReference type="PANTHER" id="PTHR30600:SF10">
    <property type="entry name" value="BLL6722 PROTEIN"/>
    <property type="match status" value="1"/>
</dbReference>
<dbReference type="InterPro" id="IPR036909">
    <property type="entry name" value="Cyt_c-like_dom_sf"/>
</dbReference>